<dbReference type="OMA" id="DAVVCHV"/>
<gene>
    <name evidence="3" type="ORF">CYJ91_10955</name>
    <name evidence="4" type="ORF">E6L36_01480</name>
    <name evidence="2" type="ORF">H0N82_11125</name>
    <name evidence="1" type="ORF">HWN39_07165</name>
</gene>
<proteinExistence type="predicted"/>
<evidence type="ECO:0000313" key="8">
    <source>
        <dbReference type="Proteomes" id="UP000552935"/>
    </source>
</evidence>
<reference evidence="3 5" key="1">
    <citation type="submission" date="2017-12" db="EMBL/GenBank/DDBJ databases">
        <title>Phylogenetic diversity of female urinary microbiome.</title>
        <authorList>
            <person name="Thomas-White K."/>
            <person name="Wolfe A.J."/>
        </authorList>
    </citation>
    <scope>NUCLEOTIDE SEQUENCE [LARGE SCALE GENOMIC DNA]</scope>
    <source>
        <strain evidence="3 5">UMB0004</strain>
    </source>
</reference>
<dbReference type="GeneID" id="69830316"/>
<comment type="caution">
    <text evidence="1">The sequence shown here is derived from an EMBL/GenBank/DDBJ whole genome shotgun (WGS) entry which is preliminary data.</text>
</comment>
<evidence type="ECO:0000313" key="5">
    <source>
        <dbReference type="Proteomes" id="UP000234212"/>
    </source>
</evidence>
<reference evidence="1 7" key="3">
    <citation type="submission" date="2020-06" db="EMBL/GenBank/DDBJ databases">
        <title>Lactobacillus rhamnosus QC,genome.</title>
        <authorList>
            <person name="Yi H."/>
            <person name="Jin M."/>
        </authorList>
    </citation>
    <scope>NUCLEOTIDE SEQUENCE [LARGE SCALE GENOMIC DNA]</scope>
    <source>
        <strain evidence="1 7">QC</strain>
    </source>
</reference>
<evidence type="ECO:0000313" key="3">
    <source>
        <dbReference type="EMBL" id="PLA56180.1"/>
    </source>
</evidence>
<evidence type="ECO:0000313" key="2">
    <source>
        <dbReference type="EMBL" id="NZA05625.1"/>
    </source>
</evidence>
<protein>
    <submittedName>
        <fullName evidence="1">DUF2187 domain-containing protein</fullName>
    </submittedName>
</protein>
<accession>A0A0E3CPE8</accession>
<dbReference type="RefSeq" id="WP_005690917.1">
    <property type="nucleotide sequence ID" value="NZ_BSWG01000059.1"/>
</dbReference>
<dbReference type="EMBL" id="SSHM01000001">
    <property type="protein sequence ID" value="THC79201.1"/>
    <property type="molecule type" value="Genomic_DNA"/>
</dbReference>
<evidence type="ECO:0000313" key="4">
    <source>
        <dbReference type="EMBL" id="THC79201.1"/>
    </source>
</evidence>
<dbReference type="EMBL" id="PKJX01000005">
    <property type="protein sequence ID" value="PLA56180.1"/>
    <property type="molecule type" value="Genomic_DNA"/>
</dbReference>
<dbReference type="Proteomes" id="UP000234212">
    <property type="component" value="Unassembled WGS sequence"/>
</dbReference>
<dbReference type="EMBL" id="JABXWP010000008">
    <property type="protein sequence ID" value="NVO88282.1"/>
    <property type="molecule type" value="Genomic_DNA"/>
</dbReference>
<name>A0A0E3CPE8_LACRH</name>
<reference evidence="4 6" key="2">
    <citation type="submission" date="2019-04" db="EMBL/GenBank/DDBJ databases">
        <title>Genome Announcement to Ensure Probiotic Safety of Lactobacillus rhamnosus UBLR-58.</title>
        <authorList>
            <person name="Sulthana A."/>
            <person name="Lakshmi S.G."/>
            <person name="Madempudi R.S."/>
        </authorList>
    </citation>
    <scope>NUCLEOTIDE SEQUENCE [LARGE SCALE GENOMIC DNA]</scope>
    <source>
        <strain evidence="4 6">UBLR-58</strain>
    </source>
</reference>
<dbReference type="Proteomes" id="UP000307517">
    <property type="component" value="Unassembled WGS sequence"/>
</dbReference>
<evidence type="ECO:0000313" key="1">
    <source>
        <dbReference type="EMBL" id="NVO88282.1"/>
    </source>
</evidence>
<dbReference type="EMBL" id="JACCKI010000009">
    <property type="protein sequence ID" value="NZA05625.1"/>
    <property type="molecule type" value="Genomic_DNA"/>
</dbReference>
<reference evidence="2 8" key="4">
    <citation type="submission" date="2020-07" db="EMBL/GenBank/DDBJ databases">
        <title>Organ Donor 1.</title>
        <authorList>
            <person name="Marsh A.J."/>
            <person name="Azcarate-Peril M.A."/>
        </authorList>
    </citation>
    <scope>NUCLEOTIDE SEQUENCE [LARGE SCALE GENOMIC DNA]</scope>
    <source>
        <strain evidence="2 8">AMC0712</strain>
    </source>
</reference>
<sequence length="87" mass="9759">MEKEKLHLGDAVVCQVKEDMEAPFTGKIEKVYENSALLTITDYADQDRQNASELNFKIVANFHAMTKNLGGGTVLAFPPETEEDRKK</sequence>
<dbReference type="Proteomes" id="UP000542889">
    <property type="component" value="Unassembled WGS sequence"/>
</dbReference>
<evidence type="ECO:0000313" key="6">
    <source>
        <dbReference type="Proteomes" id="UP000307517"/>
    </source>
</evidence>
<evidence type="ECO:0000313" key="7">
    <source>
        <dbReference type="Proteomes" id="UP000542889"/>
    </source>
</evidence>
<dbReference type="AlphaFoldDB" id="A0A0E3CPE8"/>
<organism evidence="1 7">
    <name type="scientific">Lacticaseibacillus rhamnosus</name>
    <name type="common">Lactobacillus rhamnosus</name>
    <dbReference type="NCBI Taxonomy" id="47715"/>
    <lineage>
        <taxon>Bacteria</taxon>
        <taxon>Bacillati</taxon>
        <taxon>Bacillota</taxon>
        <taxon>Bacilli</taxon>
        <taxon>Lactobacillales</taxon>
        <taxon>Lactobacillaceae</taxon>
        <taxon>Lacticaseibacillus</taxon>
    </lineage>
</organism>
<dbReference type="Proteomes" id="UP000552935">
    <property type="component" value="Unassembled WGS sequence"/>
</dbReference>